<dbReference type="PROSITE" id="PS50076">
    <property type="entry name" value="DNAJ_2"/>
    <property type="match status" value="1"/>
</dbReference>
<feature type="domain" description="J" evidence="8">
    <location>
        <begin position="4"/>
        <end position="70"/>
    </location>
</feature>
<gene>
    <name evidence="10" type="ORF">SCF082_LOCUS43097</name>
</gene>
<evidence type="ECO:0000256" key="5">
    <source>
        <dbReference type="ARBA" id="ARBA00022790"/>
    </source>
</evidence>
<comment type="caution">
    <text evidence="10">The sequence shown here is derived from an EMBL/GenBank/DDBJ whole genome shotgun (WGS) entry which is preliminary data.</text>
</comment>
<name>A0ABP0QT79_9DINO</name>
<evidence type="ECO:0000256" key="6">
    <source>
        <dbReference type="ARBA" id="ARBA00023242"/>
    </source>
</evidence>
<dbReference type="InterPro" id="IPR001623">
    <property type="entry name" value="DnaJ_domain"/>
</dbReference>
<reference evidence="10 11" key="1">
    <citation type="submission" date="2024-02" db="EMBL/GenBank/DDBJ databases">
        <authorList>
            <person name="Chen Y."/>
            <person name="Shah S."/>
            <person name="Dougan E. K."/>
            <person name="Thang M."/>
            <person name="Chan C."/>
        </authorList>
    </citation>
    <scope>NUCLEOTIDE SEQUENCE [LARGE SCALE GENOMIC DNA]</scope>
</reference>
<keyword evidence="5" id="KW-0736">Signalosome</keyword>
<keyword evidence="6" id="KW-0539">Nucleus</keyword>
<comment type="subcellular location">
    <subcellularLocation>
        <location evidence="2">Cytoplasm</location>
    </subcellularLocation>
    <subcellularLocation>
        <location evidence="1">Nucleus</location>
    </subcellularLocation>
</comment>
<dbReference type="Gene3D" id="2.60.260.20">
    <property type="entry name" value="Urease metallochaperone UreE, N-terminal domain"/>
    <property type="match status" value="1"/>
</dbReference>
<feature type="compositionally biased region" description="Basic and acidic residues" evidence="7">
    <location>
        <begin position="187"/>
        <end position="213"/>
    </location>
</feature>
<dbReference type="PANTHER" id="PTHR14145">
    <property type="entry name" value="26S PROTESOME SUBUNIT 6"/>
    <property type="match status" value="1"/>
</dbReference>
<protein>
    <submittedName>
        <fullName evidence="10">COP9 signalosome complex subunit 1 (Signalosome subunit 1)</fullName>
    </submittedName>
</protein>
<evidence type="ECO:0000256" key="2">
    <source>
        <dbReference type="ARBA" id="ARBA00004496"/>
    </source>
</evidence>
<dbReference type="InterPro" id="IPR019585">
    <property type="entry name" value="Rpn7/CSN1"/>
</dbReference>
<dbReference type="SMART" id="SM00271">
    <property type="entry name" value="DnaJ"/>
    <property type="match status" value="1"/>
</dbReference>
<feature type="domain" description="PCI" evidence="9">
    <location>
        <begin position="465"/>
        <end position="634"/>
    </location>
</feature>
<dbReference type="Gene3D" id="1.10.287.110">
    <property type="entry name" value="DnaJ domain"/>
    <property type="match status" value="1"/>
</dbReference>
<evidence type="ECO:0000259" key="9">
    <source>
        <dbReference type="PROSITE" id="PS50250"/>
    </source>
</evidence>
<dbReference type="Pfam" id="PF10602">
    <property type="entry name" value="RPN7"/>
    <property type="match status" value="1"/>
</dbReference>
<sequence>MPRDYYSLLGIPRSATTREIRSGYQWAAAKWHPQKNPSTKVEAQSRFRDIAEAYDVLIDPLRRQRYDAYGEVGLKHPPLGSDFDPYQYVGDPFELFNSFFSSADPLSVAYEPELESLPVIPASEKEPVIELEIECSVDELKDGNTRCVVVERTRLGPGFVPYKEKKPVTLPIRPGWQAGMRIIFRGEGDHSDKAKTSQPHRGERRDQRGETHRSARMLSADEAWRFGRPHQAEGVTSSAASALIGPHRLSWIATERPEQASLLTEDLEAYSGQYGTHGAIQRLQFIASQTSKANLKIDALKLCLDLLKRTTNCKGYTEAHNCLKELLEGNDAALPIYDQVWVDATQKQNGILKELYEQDLSQARASQMKENIRGCYHQLTNLCLEQGDYAAAEKYLAKSREFCVEPQAVFATCMTIIRLRALQRQYSDIQNFTSKAHHTPFKDDSSQSKIFAAYGLYNMATGKYRDAATSFSQVKPQDLGTAFSDLLSPQDVALYGVLCALGSLDRAEVQQKLLDSQTFRECLDMAPQIRDLAVDFCNCRYAACLSSLGKLQEPLSLDVHLHGQVANLCEQIRNKGIVQYFAPFMSVSLHRMAEAFNTDVESIQREVAKLIGQRQLDAKIDSHRKILHASHADHRRATYQNALRVSGDFLDSTHALILRMNLLKHDFGVHLVRQKK</sequence>
<keyword evidence="11" id="KW-1185">Reference proteome</keyword>
<dbReference type="InterPro" id="IPR036390">
    <property type="entry name" value="WH_DNA-bd_sf"/>
</dbReference>
<dbReference type="PROSITE" id="PS00636">
    <property type="entry name" value="DNAJ_1"/>
    <property type="match status" value="1"/>
</dbReference>
<evidence type="ECO:0000313" key="11">
    <source>
        <dbReference type="Proteomes" id="UP001642464"/>
    </source>
</evidence>
<dbReference type="Gene3D" id="1.25.40.570">
    <property type="match status" value="1"/>
</dbReference>
<dbReference type="InterPro" id="IPR018253">
    <property type="entry name" value="DnaJ_domain_CS"/>
</dbReference>
<dbReference type="Proteomes" id="UP001642464">
    <property type="component" value="Unassembled WGS sequence"/>
</dbReference>
<dbReference type="InterPro" id="IPR045135">
    <property type="entry name" value="Rpn7_N"/>
</dbReference>
<evidence type="ECO:0000256" key="4">
    <source>
        <dbReference type="ARBA" id="ARBA00022490"/>
    </source>
</evidence>
<accession>A0ABP0QT79</accession>
<dbReference type="SUPFAM" id="SSF46785">
    <property type="entry name" value="Winged helix' DNA-binding domain"/>
    <property type="match status" value="1"/>
</dbReference>
<dbReference type="PANTHER" id="PTHR14145:SF2">
    <property type="entry name" value="COP9 SIGNALOSOME COMPLEX SUBUNIT 1"/>
    <property type="match status" value="1"/>
</dbReference>
<dbReference type="PROSITE" id="PS50250">
    <property type="entry name" value="PCI"/>
    <property type="match status" value="1"/>
</dbReference>
<dbReference type="CDD" id="cd06257">
    <property type="entry name" value="DnaJ"/>
    <property type="match status" value="1"/>
</dbReference>
<proteinExistence type="inferred from homology"/>
<dbReference type="Pfam" id="PF00226">
    <property type="entry name" value="DnaJ"/>
    <property type="match status" value="1"/>
</dbReference>
<evidence type="ECO:0000256" key="1">
    <source>
        <dbReference type="ARBA" id="ARBA00004123"/>
    </source>
</evidence>
<evidence type="ECO:0000259" key="8">
    <source>
        <dbReference type="PROSITE" id="PS50076"/>
    </source>
</evidence>
<dbReference type="Pfam" id="PF01399">
    <property type="entry name" value="PCI"/>
    <property type="match status" value="1"/>
</dbReference>
<evidence type="ECO:0000313" key="10">
    <source>
        <dbReference type="EMBL" id="CAK9091484.1"/>
    </source>
</evidence>
<evidence type="ECO:0000256" key="3">
    <source>
        <dbReference type="ARBA" id="ARBA00008793"/>
    </source>
</evidence>
<dbReference type="InterPro" id="IPR036869">
    <property type="entry name" value="J_dom_sf"/>
</dbReference>
<evidence type="ECO:0000256" key="7">
    <source>
        <dbReference type="SAM" id="MobiDB-lite"/>
    </source>
</evidence>
<dbReference type="SUPFAM" id="SSF49493">
    <property type="entry name" value="HSP40/DnaJ peptide-binding domain"/>
    <property type="match status" value="1"/>
</dbReference>
<dbReference type="InterPro" id="IPR008971">
    <property type="entry name" value="HSP40/DnaJ_pept-bd"/>
</dbReference>
<dbReference type="SMART" id="SM00088">
    <property type="entry name" value="PINT"/>
    <property type="match status" value="1"/>
</dbReference>
<comment type="similarity">
    <text evidence="3">Belongs to the CSN1 family.</text>
</comment>
<dbReference type="PRINTS" id="PR00625">
    <property type="entry name" value="JDOMAIN"/>
</dbReference>
<keyword evidence="4" id="KW-0963">Cytoplasm</keyword>
<dbReference type="InterPro" id="IPR000717">
    <property type="entry name" value="PCI_dom"/>
</dbReference>
<dbReference type="EMBL" id="CAXAMM010040162">
    <property type="protein sequence ID" value="CAK9091484.1"/>
    <property type="molecule type" value="Genomic_DNA"/>
</dbReference>
<organism evidence="10 11">
    <name type="scientific">Durusdinium trenchii</name>
    <dbReference type="NCBI Taxonomy" id="1381693"/>
    <lineage>
        <taxon>Eukaryota</taxon>
        <taxon>Sar</taxon>
        <taxon>Alveolata</taxon>
        <taxon>Dinophyceae</taxon>
        <taxon>Suessiales</taxon>
        <taxon>Symbiodiniaceae</taxon>
        <taxon>Durusdinium</taxon>
    </lineage>
</organism>
<feature type="region of interest" description="Disordered" evidence="7">
    <location>
        <begin position="187"/>
        <end position="215"/>
    </location>
</feature>
<dbReference type="SUPFAM" id="SSF46565">
    <property type="entry name" value="Chaperone J-domain"/>
    <property type="match status" value="1"/>
</dbReference>